<dbReference type="EMBL" id="ALYF01000003">
    <property type="protein sequence ID" value="EJW21096.1"/>
    <property type="molecule type" value="Genomic_DNA"/>
</dbReference>
<dbReference type="GO" id="GO:0006310">
    <property type="term" value="P:DNA recombination"/>
    <property type="evidence" value="ECO:0007669"/>
    <property type="project" value="UniProtKB-KW"/>
</dbReference>
<proteinExistence type="predicted"/>
<dbReference type="Pfam" id="PF00589">
    <property type="entry name" value="Phage_integrase"/>
    <property type="match status" value="1"/>
</dbReference>
<dbReference type="PROSITE" id="PS51898">
    <property type="entry name" value="TYR_RECOMBINASE"/>
    <property type="match status" value="1"/>
</dbReference>
<keyword evidence="1" id="KW-0229">DNA integration</keyword>
<evidence type="ECO:0000313" key="8">
    <source>
        <dbReference type="Proteomes" id="UP000004836"/>
    </source>
</evidence>
<dbReference type="PATRIC" id="fig|1220535.3.peg.889"/>
<feature type="domain" description="Tyr recombinase" evidence="5">
    <location>
        <begin position="160"/>
        <end position="317"/>
    </location>
</feature>
<evidence type="ECO:0000256" key="2">
    <source>
        <dbReference type="ARBA" id="ARBA00023125"/>
    </source>
</evidence>
<dbReference type="SUPFAM" id="SSF56349">
    <property type="entry name" value="DNA breaking-rejoining enzymes"/>
    <property type="match status" value="1"/>
</dbReference>
<dbReference type="InterPro" id="IPR011010">
    <property type="entry name" value="DNA_brk_join_enz"/>
</dbReference>
<comment type="caution">
    <text evidence="7">The sequence shown here is derived from an EMBL/GenBank/DDBJ whole genome shotgun (WGS) entry which is preliminary data.</text>
</comment>
<evidence type="ECO:0000256" key="3">
    <source>
        <dbReference type="ARBA" id="ARBA00023172"/>
    </source>
</evidence>
<dbReference type="InterPro" id="IPR010998">
    <property type="entry name" value="Integrase_recombinase_N"/>
</dbReference>
<name>J9DGV1_9PROT</name>
<organism evidence="7 8">
    <name type="scientific">alpha proteobacterium IMCC14465</name>
    <dbReference type="NCBI Taxonomy" id="1220535"/>
    <lineage>
        <taxon>Bacteria</taxon>
        <taxon>Pseudomonadati</taxon>
        <taxon>Pseudomonadota</taxon>
        <taxon>Alphaproteobacteria</taxon>
        <taxon>PS1 clade</taxon>
    </lineage>
</organism>
<dbReference type="GO" id="GO:0015074">
    <property type="term" value="P:DNA integration"/>
    <property type="evidence" value="ECO:0007669"/>
    <property type="project" value="UniProtKB-KW"/>
</dbReference>
<sequence>MATIRNRNGRWHVQIRKANARPISRTFTLRKDAEIWARETERHIELEGCVVSKREMLADTLSVLISRYVKEEGRYNRSYKVEKYYLNQICNEPFANIPLSQLGPQDIQDWVSLLRKTHKPSSIARRLGLISRVLNIAIKRWGYSINNHAAYVSKPSVTPPRIDRIDKDTLEILYNPEGVFGWMVVLALETGMRRGEIIGVRWADYFPEKRVLQLHITKNGYPRFIPLSPKAAEAIENGDRTQEYIFPMTGNAVYLAWRSLKKKHNIEGIRFHDLRHEAISRMFDEGLTVPEVASISGHRTVSMLFRYAHTQNIKLVI</sequence>
<feature type="domain" description="Core-binding (CB)" evidence="6">
    <location>
        <begin position="59"/>
        <end position="138"/>
    </location>
</feature>
<dbReference type="AlphaFoldDB" id="J9DGV1"/>
<keyword evidence="2 4" id="KW-0238">DNA-binding</keyword>
<dbReference type="Gene3D" id="1.10.443.10">
    <property type="entry name" value="Intergrase catalytic core"/>
    <property type="match status" value="1"/>
</dbReference>
<dbReference type="Proteomes" id="UP000004836">
    <property type="component" value="Unassembled WGS sequence"/>
</dbReference>
<accession>J9DGV1</accession>
<dbReference type="PANTHER" id="PTHR30349:SF94">
    <property type="entry name" value="INTEGRASE_RECOMBINASE HI_1414-RELATED"/>
    <property type="match status" value="1"/>
</dbReference>
<dbReference type="PROSITE" id="PS51900">
    <property type="entry name" value="CB"/>
    <property type="match status" value="1"/>
</dbReference>
<dbReference type="PANTHER" id="PTHR30349">
    <property type="entry name" value="PHAGE INTEGRASE-RELATED"/>
    <property type="match status" value="1"/>
</dbReference>
<evidence type="ECO:0000256" key="1">
    <source>
        <dbReference type="ARBA" id="ARBA00022908"/>
    </source>
</evidence>
<reference evidence="7 8" key="1">
    <citation type="journal article" date="2012" name="J. Bacteriol.">
        <title>Genome Sequence of Strain IMCC14465, Isolated from the East Sea, Belonging to the PS1 Clade of Alphaproteobacteria.</title>
        <authorList>
            <person name="Yang S.J."/>
            <person name="Kang I."/>
            <person name="Cho J.C."/>
        </authorList>
    </citation>
    <scope>NUCLEOTIDE SEQUENCE [LARGE SCALE GENOMIC DNA]</scope>
    <source>
        <strain evidence="7 8">IMCC14465</strain>
    </source>
</reference>
<dbReference type="GO" id="GO:0003677">
    <property type="term" value="F:DNA binding"/>
    <property type="evidence" value="ECO:0007669"/>
    <property type="project" value="UniProtKB-UniRule"/>
</dbReference>
<evidence type="ECO:0000259" key="6">
    <source>
        <dbReference type="PROSITE" id="PS51900"/>
    </source>
</evidence>
<keyword evidence="3" id="KW-0233">DNA recombination</keyword>
<evidence type="ECO:0000313" key="7">
    <source>
        <dbReference type="EMBL" id="EJW21096.1"/>
    </source>
</evidence>
<dbReference type="eggNOG" id="COG0582">
    <property type="taxonomic scope" value="Bacteria"/>
</dbReference>
<dbReference type="STRING" id="1220535.IMCC14465_08920"/>
<protein>
    <submittedName>
        <fullName evidence="7">Site-specific recombinase XerD</fullName>
    </submittedName>
</protein>
<dbReference type="InterPro" id="IPR050090">
    <property type="entry name" value="Tyrosine_recombinase_XerCD"/>
</dbReference>
<evidence type="ECO:0000256" key="4">
    <source>
        <dbReference type="PROSITE-ProRule" id="PRU01248"/>
    </source>
</evidence>
<dbReference type="OrthoDB" id="6388170at2"/>
<dbReference type="InterPro" id="IPR044068">
    <property type="entry name" value="CB"/>
</dbReference>
<dbReference type="Gene3D" id="1.10.150.130">
    <property type="match status" value="1"/>
</dbReference>
<keyword evidence="8" id="KW-1185">Reference proteome</keyword>
<evidence type="ECO:0000259" key="5">
    <source>
        <dbReference type="PROSITE" id="PS51898"/>
    </source>
</evidence>
<dbReference type="CDD" id="cd00796">
    <property type="entry name" value="INT_Rci_Hp1_C"/>
    <property type="match status" value="1"/>
</dbReference>
<dbReference type="InterPro" id="IPR013762">
    <property type="entry name" value="Integrase-like_cat_sf"/>
</dbReference>
<gene>
    <name evidence="7" type="ORF">IMCC14465_08920</name>
</gene>
<dbReference type="InterPro" id="IPR002104">
    <property type="entry name" value="Integrase_catalytic"/>
</dbReference>